<dbReference type="InterPro" id="IPR038718">
    <property type="entry name" value="SNF2-like_sf"/>
</dbReference>
<feature type="compositionally biased region" description="Basic and acidic residues" evidence="18">
    <location>
        <begin position="68"/>
        <end position="88"/>
    </location>
</feature>
<dbReference type="GO" id="GO:0005721">
    <property type="term" value="C:pericentric heterochromatin"/>
    <property type="evidence" value="ECO:0007669"/>
    <property type="project" value="TreeGrafter"/>
</dbReference>
<dbReference type="GO" id="GO:0006346">
    <property type="term" value="P:DNA methylation-dependent constitutive heterochromatin formation"/>
    <property type="evidence" value="ECO:0007669"/>
    <property type="project" value="TreeGrafter"/>
</dbReference>
<evidence type="ECO:0000256" key="4">
    <source>
        <dbReference type="ARBA" id="ARBA00022553"/>
    </source>
</evidence>
<dbReference type="InterPro" id="IPR027417">
    <property type="entry name" value="P-loop_NTPase"/>
</dbReference>
<reference evidence="21" key="1">
    <citation type="submission" date="2021-06" db="EMBL/GenBank/DDBJ databases">
        <authorList>
            <person name="Kallberg Y."/>
            <person name="Tangrot J."/>
            <person name="Rosling A."/>
        </authorList>
    </citation>
    <scope>NUCLEOTIDE SEQUENCE</scope>
    <source>
        <strain evidence="21">IA702</strain>
    </source>
</reference>
<comment type="subcellular location">
    <subcellularLocation>
        <location evidence="1">Nucleus</location>
    </subcellularLocation>
</comment>
<dbReference type="GO" id="GO:0003682">
    <property type="term" value="F:chromatin binding"/>
    <property type="evidence" value="ECO:0007669"/>
    <property type="project" value="TreeGrafter"/>
</dbReference>
<keyword evidence="14" id="KW-0539">Nucleus</keyword>
<dbReference type="SUPFAM" id="SSF52540">
    <property type="entry name" value="P-loop containing nucleoside triphosphate hydrolases"/>
    <property type="match status" value="2"/>
</dbReference>
<keyword evidence="22" id="KW-1185">Reference proteome</keyword>
<dbReference type="InterPro" id="IPR014001">
    <property type="entry name" value="Helicase_ATP-bd"/>
</dbReference>
<keyword evidence="12" id="KW-0175">Coiled coil</keyword>
<feature type="region of interest" description="Disordered" evidence="18">
    <location>
        <begin position="165"/>
        <end position="190"/>
    </location>
</feature>
<dbReference type="GO" id="GO:0051301">
    <property type="term" value="P:cell division"/>
    <property type="evidence" value="ECO:0007669"/>
    <property type="project" value="UniProtKB-KW"/>
</dbReference>
<sequence length="885" mass="101004">MGHEILSPPYLTPQMSQESSTQELSVESPTGSKQSLEPSSPQTPETLKTEHNGHISPVKPVAMATDTDTIREENEKEDLKTLKEKAVADYDAMEPSDAEEKEEIVNPSRRSTRISTKNDDTEQNNSTHESVVKRKSVRTRKRKNEESTYISDYTTAEELAKRRKNLDETATPVGSSAAAKQPEKRSARQPKLITGGALREYQLAGLEWLVSLYDNGLNGILADEMGLGKTLQTIAFFAYLWERRLYGPYLIVAPLSTLANWVSEFQRWSPSIPVVLYHGTPEQRTHIRNKRLRKIDHTFPVVVTSYEIVMNDRKYLQKLAWKFIVVDEGHRIKNLNCKLIRELKSYQSANRLLLTGTPLQNNLVELWSLLNFLLPDIFDDLDSFQNWFDFSALNEENGQQRILAEEQENMIISNLHKILKPFLKMHFQKKKEYLLFAPISAQQKALYDAVLRRDIRQYLVKMTTGKSPNDSSEPMDIHEEPSSAESETDSETDEKSTEISPEKLEAERKRQANERKRSLRQQQRIRYAELSDKRYFDSLKGDNESGSKEKENTTAIAKEKASEDKAVRFVNSLKLQNIVMQLRKVCNHPYLFDWPADPDTSYPLVSEELVTSSGKMMLLDRLLSALFERDHKVLLFSQFTTMLDIIEEWAVEIKGWKICRIDGSVKQEDRRDQIQAFNTSPDMKLFILSTRAGGLGINLTAADTVIIYDSDWNPQMDLQAQDRCHRIGQTKPVVIYRLVTVNTVESKIIEKATAKRKLEKLVMHRGKFKVPSGESKSTTLGELAEILASEDNEQVHLVQKGDVIIPDEDLERLLDRSDKSFSKMEAGAAEEERGETFKVISEVRNKNNDALANMDTDDEGDGISDPEQRNIDVSSVSESNCDADR</sequence>
<dbReference type="FunFam" id="3.40.50.10810:FF:000015">
    <property type="entry name" value="lymphoid-specific helicase isoform X1"/>
    <property type="match status" value="1"/>
</dbReference>
<feature type="compositionally biased region" description="Polar residues" evidence="18">
    <location>
        <begin position="871"/>
        <end position="885"/>
    </location>
</feature>
<dbReference type="GO" id="GO:0031508">
    <property type="term" value="P:pericentric heterochromatin formation"/>
    <property type="evidence" value="ECO:0007669"/>
    <property type="project" value="TreeGrafter"/>
</dbReference>
<comment type="function">
    <text evidence="16">Plays an essential role in normal development and survival. Involved in regulation of the expansion or survival of lymphoid cells. Required for de novo or maintenance DNA methylation. May control silencing of the imprinted CDKN1C gene through DNA methylation. May play a role in formation and organization of heterochromatin, implying a functional role in the regulation of transcription and mitosis.</text>
</comment>
<dbReference type="InterPro" id="IPR000330">
    <property type="entry name" value="SNF2_N"/>
</dbReference>
<evidence type="ECO:0000256" key="1">
    <source>
        <dbReference type="ARBA" id="ARBA00004123"/>
    </source>
</evidence>
<keyword evidence="9" id="KW-0347">Helicase</keyword>
<dbReference type="SMART" id="SM00487">
    <property type="entry name" value="DEXDc"/>
    <property type="match status" value="1"/>
</dbReference>
<feature type="region of interest" description="Disordered" evidence="18">
    <location>
        <begin position="462"/>
        <end position="523"/>
    </location>
</feature>
<comment type="similarity">
    <text evidence="2">Belongs to the SNF2/RAD54 helicase family.</text>
</comment>
<evidence type="ECO:0000256" key="8">
    <source>
        <dbReference type="ARBA" id="ARBA00022801"/>
    </source>
</evidence>
<dbReference type="Gene3D" id="3.40.50.300">
    <property type="entry name" value="P-loop containing nucleotide triphosphate hydrolases"/>
    <property type="match status" value="1"/>
</dbReference>
<evidence type="ECO:0000256" key="15">
    <source>
        <dbReference type="ARBA" id="ARBA00023306"/>
    </source>
</evidence>
<dbReference type="PANTHER" id="PTHR47161">
    <property type="entry name" value="LYMPHOID-SPECIFIC HELICASE"/>
    <property type="match status" value="1"/>
</dbReference>
<dbReference type="SMART" id="SM00490">
    <property type="entry name" value="HELICc"/>
    <property type="match status" value="1"/>
</dbReference>
<evidence type="ECO:0000256" key="14">
    <source>
        <dbReference type="ARBA" id="ARBA00023242"/>
    </source>
</evidence>
<feature type="domain" description="Helicase C-terminal" evidence="20">
    <location>
        <begin position="618"/>
        <end position="769"/>
    </location>
</feature>
<keyword evidence="11" id="KW-0805">Transcription regulation</keyword>
<evidence type="ECO:0000256" key="7">
    <source>
        <dbReference type="ARBA" id="ARBA00022776"/>
    </source>
</evidence>
<keyword evidence="8" id="KW-0378">Hydrolase</keyword>
<feature type="compositionally biased region" description="Polar residues" evidence="18">
    <location>
        <begin position="13"/>
        <end position="46"/>
    </location>
</feature>
<dbReference type="EMBL" id="CAJVPJ010000973">
    <property type="protein sequence ID" value="CAG8568535.1"/>
    <property type="molecule type" value="Genomic_DNA"/>
</dbReference>
<evidence type="ECO:0000256" key="5">
    <source>
        <dbReference type="ARBA" id="ARBA00022618"/>
    </source>
</evidence>
<dbReference type="PANTHER" id="PTHR47161:SF1">
    <property type="entry name" value="LYMPHOID-SPECIFIC HELICASE"/>
    <property type="match status" value="1"/>
</dbReference>
<dbReference type="FunFam" id="3.40.50.300:FF:000577">
    <property type="entry name" value="lymphoid-specific helicase isoform X1"/>
    <property type="match status" value="1"/>
</dbReference>
<organism evidence="21 22">
    <name type="scientific">Paraglomus occultum</name>
    <dbReference type="NCBI Taxonomy" id="144539"/>
    <lineage>
        <taxon>Eukaryota</taxon>
        <taxon>Fungi</taxon>
        <taxon>Fungi incertae sedis</taxon>
        <taxon>Mucoromycota</taxon>
        <taxon>Glomeromycotina</taxon>
        <taxon>Glomeromycetes</taxon>
        <taxon>Paraglomerales</taxon>
        <taxon>Paraglomeraceae</taxon>
        <taxon>Paraglomus</taxon>
    </lineage>
</organism>
<evidence type="ECO:0000256" key="12">
    <source>
        <dbReference type="ARBA" id="ARBA00023054"/>
    </source>
</evidence>
<feature type="compositionally biased region" description="Basic residues" evidence="18">
    <location>
        <begin position="133"/>
        <end position="142"/>
    </location>
</feature>
<evidence type="ECO:0000313" key="21">
    <source>
        <dbReference type="EMBL" id="CAG8568535.1"/>
    </source>
</evidence>
<evidence type="ECO:0000256" key="16">
    <source>
        <dbReference type="ARBA" id="ARBA00053349"/>
    </source>
</evidence>
<dbReference type="GO" id="GO:0005524">
    <property type="term" value="F:ATP binding"/>
    <property type="evidence" value="ECO:0007669"/>
    <property type="project" value="UniProtKB-KW"/>
</dbReference>
<feature type="region of interest" description="Disordered" evidence="18">
    <location>
        <begin position="1"/>
        <end position="145"/>
    </location>
</feature>
<feature type="region of interest" description="Disordered" evidence="18">
    <location>
        <begin position="844"/>
        <end position="885"/>
    </location>
</feature>
<accession>A0A9N9BH56</accession>
<proteinExistence type="inferred from homology"/>
<feature type="compositionally biased region" description="Acidic residues" evidence="18">
    <location>
        <begin position="91"/>
        <end position="102"/>
    </location>
</feature>
<dbReference type="GO" id="GO:0016787">
    <property type="term" value="F:hydrolase activity"/>
    <property type="evidence" value="ECO:0007669"/>
    <property type="project" value="UniProtKB-KW"/>
</dbReference>
<gene>
    <name evidence="21" type="ORF">POCULU_LOCUS5872</name>
</gene>
<dbReference type="Gene3D" id="3.40.50.10810">
    <property type="entry name" value="Tandem AAA-ATPase domain"/>
    <property type="match status" value="1"/>
</dbReference>
<dbReference type="InterPro" id="IPR049730">
    <property type="entry name" value="SNF2/RAD54-like_C"/>
</dbReference>
<keyword evidence="13" id="KW-0804">Transcription</keyword>
<evidence type="ECO:0000256" key="9">
    <source>
        <dbReference type="ARBA" id="ARBA00022806"/>
    </source>
</evidence>
<keyword evidence="10" id="KW-0067">ATP-binding</keyword>
<keyword evidence="7" id="KW-0498">Mitosis</keyword>
<feature type="compositionally biased region" description="Acidic residues" evidence="18">
    <location>
        <begin position="855"/>
        <end position="864"/>
    </location>
</feature>
<feature type="domain" description="Helicase ATP-binding" evidence="19">
    <location>
        <begin position="210"/>
        <end position="376"/>
    </location>
</feature>
<evidence type="ECO:0000259" key="19">
    <source>
        <dbReference type="PROSITE" id="PS51192"/>
    </source>
</evidence>
<dbReference type="Proteomes" id="UP000789572">
    <property type="component" value="Unassembled WGS sequence"/>
</dbReference>
<name>A0A9N9BH56_9GLOM</name>
<dbReference type="GO" id="GO:0044027">
    <property type="term" value="P:negative regulation of gene expression via chromosomal CpG island methylation"/>
    <property type="evidence" value="ECO:0007669"/>
    <property type="project" value="TreeGrafter"/>
</dbReference>
<evidence type="ECO:0000259" key="20">
    <source>
        <dbReference type="PROSITE" id="PS51194"/>
    </source>
</evidence>
<protein>
    <recommendedName>
        <fullName evidence="17">Proliferation-associated SNF2-like protein</fullName>
    </recommendedName>
</protein>
<dbReference type="CDD" id="cd18793">
    <property type="entry name" value="SF2_C_SNF"/>
    <property type="match status" value="1"/>
</dbReference>
<comment type="caution">
    <text evidence="21">The sequence shown here is derived from an EMBL/GenBank/DDBJ whole genome shotgun (WGS) entry which is preliminary data.</text>
</comment>
<dbReference type="Pfam" id="PF00271">
    <property type="entry name" value="Helicase_C"/>
    <property type="match status" value="1"/>
</dbReference>
<dbReference type="OrthoDB" id="5857104at2759"/>
<dbReference type="PROSITE" id="PS51194">
    <property type="entry name" value="HELICASE_CTER"/>
    <property type="match status" value="1"/>
</dbReference>
<evidence type="ECO:0000256" key="10">
    <source>
        <dbReference type="ARBA" id="ARBA00022840"/>
    </source>
</evidence>
<feature type="compositionally biased region" description="Basic and acidic residues" evidence="18">
    <location>
        <begin position="493"/>
        <end position="516"/>
    </location>
</feature>
<dbReference type="PROSITE" id="PS51192">
    <property type="entry name" value="HELICASE_ATP_BIND_1"/>
    <property type="match status" value="1"/>
</dbReference>
<dbReference type="Pfam" id="PF00176">
    <property type="entry name" value="SNF2-rel_dom"/>
    <property type="match status" value="1"/>
</dbReference>
<evidence type="ECO:0000256" key="11">
    <source>
        <dbReference type="ARBA" id="ARBA00023015"/>
    </source>
</evidence>
<evidence type="ECO:0000256" key="3">
    <source>
        <dbReference type="ARBA" id="ARBA00022473"/>
    </source>
</evidence>
<keyword evidence="4" id="KW-0597">Phosphoprotein</keyword>
<keyword evidence="3" id="KW-0217">Developmental protein</keyword>
<evidence type="ECO:0000313" key="22">
    <source>
        <dbReference type="Proteomes" id="UP000789572"/>
    </source>
</evidence>
<dbReference type="GO" id="GO:0004386">
    <property type="term" value="F:helicase activity"/>
    <property type="evidence" value="ECO:0007669"/>
    <property type="project" value="UniProtKB-KW"/>
</dbReference>
<evidence type="ECO:0000256" key="2">
    <source>
        <dbReference type="ARBA" id="ARBA00007025"/>
    </source>
</evidence>
<evidence type="ECO:0000256" key="18">
    <source>
        <dbReference type="SAM" id="MobiDB-lite"/>
    </source>
</evidence>
<evidence type="ECO:0000256" key="6">
    <source>
        <dbReference type="ARBA" id="ARBA00022741"/>
    </source>
</evidence>
<dbReference type="InterPro" id="IPR001650">
    <property type="entry name" value="Helicase_C-like"/>
</dbReference>
<keyword evidence="6" id="KW-0547">Nucleotide-binding</keyword>
<keyword evidence="15" id="KW-0131">Cell cycle</keyword>
<dbReference type="GO" id="GO:0005634">
    <property type="term" value="C:nucleus"/>
    <property type="evidence" value="ECO:0007669"/>
    <property type="project" value="UniProtKB-SubCell"/>
</dbReference>
<keyword evidence="5" id="KW-0132">Cell division</keyword>
<dbReference type="AlphaFoldDB" id="A0A9N9BH56"/>
<evidence type="ECO:0000256" key="13">
    <source>
        <dbReference type="ARBA" id="ARBA00023163"/>
    </source>
</evidence>
<evidence type="ECO:0000256" key="17">
    <source>
        <dbReference type="ARBA" id="ARBA00081399"/>
    </source>
</evidence>